<keyword evidence="7" id="KW-1015">Disulfide bond</keyword>
<evidence type="ECO:0000313" key="12">
    <source>
        <dbReference type="Proteomes" id="UP000094112"/>
    </source>
</evidence>
<evidence type="ECO:0000256" key="8">
    <source>
        <dbReference type="ARBA" id="ARBA00023180"/>
    </source>
</evidence>
<keyword evidence="2" id="KW-0813">Transport</keyword>
<evidence type="ECO:0000256" key="6">
    <source>
        <dbReference type="ARBA" id="ARBA00023136"/>
    </source>
</evidence>
<feature type="non-terminal residue" evidence="11">
    <location>
        <position position="199"/>
    </location>
</feature>
<evidence type="ECO:0000256" key="9">
    <source>
        <dbReference type="SAM" id="Phobius"/>
    </source>
</evidence>
<dbReference type="Pfam" id="PF02157">
    <property type="entry name" value="Man-6-P_recep"/>
    <property type="match status" value="1"/>
</dbReference>
<sequence length="199" mass="22140">EEPKLNPCSAIHPLTNGFFDLSELSSINKENTVAFSAKGYDYNKNFTLSICSSPLKPNIDVNNNYNGHFAKYHINSSEVGGFYTDEAGDKFSIGNFNSTPVFRGKKLTLTYNNGSYCPNGIDKKSTVLSFICDKEILAKASVSFVGVLHDCDYFFEVRTVHACPTAQKADNLALIWIFLFIFLAALMVYCSGGFLYKRI</sequence>
<keyword evidence="4" id="KW-0732">Signal</keyword>
<dbReference type="GO" id="GO:0007034">
    <property type="term" value="P:vacuolar transport"/>
    <property type="evidence" value="ECO:0007669"/>
    <property type="project" value="TreeGrafter"/>
</dbReference>
<dbReference type="AlphaFoldDB" id="A0A1E3P317"/>
<feature type="transmembrane region" description="Helical" evidence="9">
    <location>
        <begin position="173"/>
        <end position="196"/>
    </location>
</feature>
<feature type="domain" description="MRH" evidence="10">
    <location>
        <begin position="6"/>
        <end position="165"/>
    </location>
</feature>
<evidence type="ECO:0000256" key="2">
    <source>
        <dbReference type="ARBA" id="ARBA00022448"/>
    </source>
</evidence>
<keyword evidence="12" id="KW-1185">Reference proteome</keyword>
<dbReference type="InterPro" id="IPR028927">
    <property type="entry name" value="Man-6-P_rcpt"/>
</dbReference>
<keyword evidence="3 9" id="KW-0812">Transmembrane</keyword>
<keyword evidence="6 9" id="KW-0472">Membrane</keyword>
<evidence type="ECO:0000259" key="10">
    <source>
        <dbReference type="PROSITE" id="PS51914"/>
    </source>
</evidence>
<proteinExistence type="predicted"/>
<dbReference type="STRING" id="683960.A0A1E3P317"/>
<evidence type="ECO:0000256" key="5">
    <source>
        <dbReference type="ARBA" id="ARBA00022989"/>
    </source>
</evidence>
<evidence type="ECO:0000256" key="7">
    <source>
        <dbReference type="ARBA" id="ARBA00023157"/>
    </source>
</evidence>
<keyword evidence="8" id="KW-0325">Glycoprotein</keyword>
<dbReference type="EMBL" id="KV454210">
    <property type="protein sequence ID" value="ODQ59881.1"/>
    <property type="molecule type" value="Genomic_DNA"/>
</dbReference>
<dbReference type="SUPFAM" id="SSF50911">
    <property type="entry name" value="Mannose 6-phosphate receptor domain"/>
    <property type="match status" value="1"/>
</dbReference>
<evidence type="ECO:0000256" key="4">
    <source>
        <dbReference type="ARBA" id="ARBA00022729"/>
    </source>
</evidence>
<dbReference type="GO" id="GO:0000139">
    <property type="term" value="C:Golgi membrane"/>
    <property type="evidence" value="ECO:0007669"/>
    <property type="project" value="UniProtKB-SubCell"/>
</dbReference>
<feature type="non-terminal residue" evidence="11">
    <location>
        <position position="1"/>
    </location>
</feature>
<dbReference type="PANTHER" id="PTHR15071">
    <property type="entry name" value="MANNOSE-6-PHOSPHATE RECEPTOR FAMILY MEMBER"/>
    <property type="match status" value="1"/>
</dbReference>
<organism evidence="11 12">
    <name type="scientific">Wickerhamomyces anomalus (strain ATCC 58044 / CBS 1984 / NCYC 433 / NRRL Y-366-8)</name>
    <name type="common">Yeast</name>
    <name type="synonym">Hansenula anomala</name>
    <dbReference type="NCBI Taxonomy" id="683960"/>
    <lineage>
        <taxon>Eukaryota</taxon>
        <taxon>Fungi</taxon>
        <taxon>Dikarya</taxon>
        <taxon>Ascomycota</taxon>
        <taxon>Saccharomycotina</taxon>
        <taxon>Saccharomycetes</taxon>
        <taxon>Phaffomycetales</taxon>
        <taxon>Wickerhamomycetaceae</taxon>
        <taxon>Wickerhamomyces</taxon>
    </lineage>
</organism>
<dbReference type="RefSeq" id="XP_019039088.1">
    <property type="nucleotide sequence ID" value="XM_019180644.1"/>
</dbReference>
<evidence type="ECO:0000256" key="3">
    <source>
        <dbReference type="ARBA" id="ARBA00022692"/>
    </source>
</evidence>
<name>A0A1E3P317_WICAA</name>
<keyword evidence="5 9" id="KW-1133">Transmembrane helix</keyword>
<reference evidence="11 12" key="1">
    <citation type="journal article" date="2016" name="Proc. Natl. Acad. Sci. U.S.A.">
        <title>Comparative genomics of biotechnologically important yeasts.</title>
        <authorList>
            <person name="Riley R."/>
            <person name="Haridas S."/>
            <person name="Wolfe K.H."/>
            <person name="Lopes M.R."/>
            <person name="Hittinger C.T."/>
            <person name="Goeker M."/>
            <person name="Salamov A.A."/>
            <person name="Wisecaver J.H."/>
            <person name="Long T.M."/>
            <person name="Calvey C.H."/>
            <person name="Aerts A.L."/>
            <person name="Barry K.W."/>
            <person name="Choi C."/>
            <person name="Clum A."/>
            <person name="Coughlan A.Y."/>
            <person name="Deshpande S."/>
            <person name="Douglass A.P."/>
            <person name="Hanson S.J."/>
            <person name="Klenk H.-P."/>
            <person name="LaButti K.M."/>
            <person name="Lapidus A."/>
            <person name="Lindquist E.A."/>
            <person name="Lipzen A.M."/>
            <person name="Meier-Kolthoff J.P."/>
            <person name="Ohm R.A."/>
            <person name="Otillar R.P."/>
            <person name="Pangilinan J.L."/>
            <person name="Peng Y."/>
            <person name="Rokas A."/>
            <person name="Rosa C.A."/>
            <person name="Scheuner C."/>
            <person name="Sibirny A.A."/>
            <person name="Slot J.C."/>
            <person name="Stielow J.B."/>
            <person name="Sun H."/>
            <person name="Kurtzman C.P."/>
            <person name="Blackwell M."/>
            <person name="Grigoriev I.V."/>
            <person name="Jeffries T.W."/>
        </authorList>
    </citation>
    <scope>NUCLEOTIDE SEQUENCE [LARGE SCALE GENOMIC DNA]</scope>
    <source>
        <strain evidence="12">ATCC 58044 / CBS 1984 / NCYC 433 / NRRL Y-366-8</strain>
    </source>
</reference>
<protein>
    <recommendedName>
        <fullName evidence="10">MRH domain-containing protein</fullName>
    </recommendedName>
</protein>
<dbReference type="PANTHER" id="PTHR15071:SF0">
    <property type="entry name" value="MANNOSE 6-PHOSPHATE RECEPTOR-LIKE PROTEIN 1"/>
    <property type="match status" value="1"/>
</dbReference>
<dbReference type="InterPro" id="IPR009011">
    <property type="entry name" value="Man6P_isomerase_rcpt-bd_dom_sf"/>
</dbReference>
<dbReference type="GO" id="GO:0010008">
    <property type="term" value="C:endosome membrane"/>
    <property type="evidence" value="ECO:0007669"/>
    <property type="project" value="UniProtKB-SubCell"/>
</dbReference>
<dbReference type="PROSITE" id="PS51914">
    <property type="entry name" value="MRH"/>
    <property type="match status" value="1"/>
</dbReference>
<evidence type="ECO:0000313" key="11">
    <source>
        <dbReference type="EMBL" id="ODQ59881.1"/>
    </source>
</evidence>
<dbReference type="GeneID" id="30197890"/>
<comment type="subcellular location">
    <subcellularLocation>
        <location evidence="1">Golgi apparatus membrane</location>
        <topology evidence="1">Single-pass type I membrane protein</topology>
    </subcellularLocation>
</comment>
<accession>A0A1E3P317</accession>
<dbReference type="GO" id="GO:0005770">
    <property type="term" value="C:late endosome"/>
    <property type="evidence" value="ECO:0007669"/>
    <property type="project" value="TreeGrafter"/>
</dbReference>
<dbReference type="Gene3D" id="2.70.130.10">
    <property type="entry name" value="Mannose-6-phosphate receptor binding domain"/>
    <property type="match status" value="1"/>
</dbReference>
<evidence type="ECO:0000256" key="1">
    <source>
        <dbReference type="ARBA" id="ARBA00004614"/>
    </source>
</evidence>
<dbReference type="InterPro" id="IPR044865">
    <property type="entry name" value="MRH_dom"/>
</dbReference>
<gene>
    <name evidence="11" type="ORF">WICANDRAFT_15434</name>
</gene>
<dbReference type="Proteomes" id="UP000094112">
    <property type="component" value="Unassembled WGS sequence"/>
</dbReference>
<dbReference type="OrthoDB" id="4504960at2759"/>